<feature type="domain" description="DNA-directed RNA polymerase subunit 2 hybrid-binding" evidence="9">
    <location>
        <begin position="676"/>
        <end position="1111"/>
    </location>
</feature>
<dbReference type="InterPro" id="IPR037033">
    <property type="entry name" value="DNA-dir_RNAP_su2_hyb_sf"/>
</dbReference>
<dbReference type="PANTHER" id="PTHR20856">
    <property type="entry name" value="DNA-DIRECTED RNA POLYMERASE I SUBUNIT 2"/>
    <property type="match status" value="1"/>
</dbReference>
<evidence type="ECO:0000256" key="8">
    <source>
        <dbReference type="SAM" id="MobiDB-lite"/>
    </source>
</evidence>
<comment type="similarity">
    <text evidence="7">Belongs to the RNA polymerase beta chain family.</text>
</comment>
<evidence type="ECO:0000256" key="7">
    <source>
        <dbReference type="RuleBase" id="RU000434"/>
    </source>
</evidence>
<keyword evidence="3 11" id="KW-0808">Transferase</keyword>
<dbReference type="InterPro" id="IPR007121">
    <property type="entry name" value="RNA_pol_bsu_CS"/>
</dbReference>
<proteinExistence type="inferred from homology"/>
<protein>
    <recommendedName>
        <fullName evidence="1">DNA-directed RNA polymerase</fullName>
        <ecNumber evidence="1">2.7.7.6</ecNumber>
    </recommendedName>
</protein>
<accession>A6NYC9</accession>
<keyword evidence="12" id="KW-1185">Reference proteome</keyword>
<evidence type="ECO:0000256" key="6">
    <source>
        <dbReference type="ARBA" id="ARBA00048552"/>
    </source>
</evidence>
<dbReference type="InterPro" id="IPR007120">
    <property type="entry name" value="DNA-dir_RNAP_su2_dom"/>
</dbReference>
<evidence type="ECO:0000256" key="3">
    <source>
        <dbReference type="ARBA" id="ARBA00022679"/>
    </source>
</evidence>
<organism evidence="11 12">
    <name type="scientific">Pseudoflavonifractor capillosus ATCC 29799</name>
    <dbReference type="NCBI Taxonomy" id="411467"/>
    <lineage>
        <taxon>Bacteria</taxon>
        <taxon>Bacillati</taxon>
        <taxon>Bacillota</taxon>
        <taxon>Clostridia</taxon>
        <taxon>Eubacteriales</taxon>
        <taxon>Oscillospiraceae</taxon>
        <taxon>Pseudoflavonifractor</taxon>
    </lineage>
</organism>
<keyword evidence="4 11" id="KW-0548">Nucleotidyltransferase</keyword>
<evidence type="ECO:0000313" key="11">
    <source>
        <dbReference type="EMBL" id="EDM99299.1"/>
    </source>
</evidence>
<evidence type="ECO:0000256" key="2">
    <source>
        <dbReference type="ARBA" id="ARBA00022478"/>
    </source>
</evidence>
<dbReference type="OrthoDB" id="9803954at2"/>
<dbReference type="STRING" id="411467.BACCAP_03228"/>
<dbReference type="GO" id="GO:0003677">
    <property type="term" value="F:DNA binding"/>
    <property type="evidence" value="ECO:0007669"/>
    <property type="project" value="InterPro"/>
</dbReference>
<dbReference type="InterPro" id="IPR007645">
    <property type="entry name" value="RNA_pol_Rpb2_3"/>
</dbReference>
<evidence type="ECO:0000256" key="4">
    <source>
        <dbReference type="ARBA" id="ARBA00022695"/>
    </source>
</evidence>
<dbReference type="InterPro" id="IPR042107">
    <property type="entry name" value="DNA-dir_RNA_pol_bsu_ext_1_sf"/>
</dbReference>
<dbReference type="GO" id="GO:0032549">
    <property type="term" value="F:ribonucleoside binding"/>
    <property type="evidence" value="ECO:0007669"/>
    <property type="project" value="InterPro"/>
</dbReference>
<dbReference type="GO" id="GO:0000428">
    <property type="term" value="C:DNA-directed RNA polymerase complex"/>
    <property type="evidence" value="ECO:0007669"/>
    <property type="project" value="UniProtKB-KW"/>
</dbReference>
<dbReference type="Gene3D" id="2.40.270.10">
    <property type="entry name" value="DNA-directed RNA polymerase, subunit 2, domain 6"/>
    <property type="match status" value="2"/>
</dbReference>
<comment type="catalytic activity">
    <reaction evidence="6">
        <text>RNA(n) + a ribonucleoside 5'-triphosphate = RNA(n+1) + diphosphate</text>
        <dbReference type="Rhea" id="RHEA:21248"/>
        <dbReference type="Rhea" id="RHEA-COMP:14527"/>
        <dbReference type="Rhea" id="RHEA-COMP:17342"/>
        <dbReference type="ChEBI" id="CHEBI:33019"/>
        <dbReference type="ChEBI" id="CHEBI:61557"/>
        <dbReference type="ChEBI" id="CHEBI:140395"/>
        <dbReference type="EC" id="2.7.7.6"/>
    </reaction>
</comment>
<evidence type="ECO:0000313" key="12">
    <source>
        <dbReference type="Proteomes" id="UP000003639"/>
    </source>
</evidence>
<feature type="domain" description="RNA polymerase Rpb2" evidence="10">
    <location>
        <begin position="520"/>
        <end position="582"/>
    </location>
</feature>
<evidence type="ECO:0000256" key="5">
    <source>
        <dbReference type="ARBA" id="ARBA00023163"/>
    </source>
</evidence>
<dbReference type="EMBL" id="AAXG02000028">
    <property type="protein sequence ID" value="EDM99299.1"/>
    <property type="molecule type" value="Genomic_DNA"/>
</dbReference>
<dbReference type="GO" id="GO:0006351">
    <property type="term" value="P:DNA-templated transcription"/>
    <property type="evidence" value="ECO:0007669"/>
    <property type="project" value="InterPro"/>
</dbReference>
<keyword evidence="5" id="KW-0804">Transcription</keyword>
<dbReference type="eggNOG" id="COG0085">
    <property type="taxonomic scope" value="Bacteria"/>
</dbReference>
<dbReference type="InterPro" id="IPR015712">
    <property type="entry name" value="DNA-dir_RNA_pol_su2"/>
</dbReference>
<dbReference type="Gene3D" id="3.90.1100.10">
    <property type="match status" value="1"/>
</dbReference>
<dbReference type="AlphaFoldDB" id="A6NYC9"/>
<feature type="region of interest" description="Disordered" evidence="8">
    <location>
        <begin position="1216"/>
        <end position="1237"/>
    </location>
</feature>
<evidence type="ECO:0000256" key="1">
    <source>
        <dbReference type="ARBA" id="ARBA00012418"/>
    </source>
</evidence>
<name>A6NYC9_9FIRM</name>
<dbReference type="Gene3D" id="3.90.1800.10">
    <property type="entry name" value="RNA polymerase alpha subunit dimerisation domain"/>
    <property type="match status" value="1"/>
</dbReference>
<dbReference type="GO" id="GO:0003899">
    <property type="term" value="F:DNA-directed RNA polymerase activity"/>
    <property type="evidence" value="ECO:0007669"/>
    <property type="project" value="UniProtKB-EC"/>
</dbReference>
<evidence type="ECO:0000259" key="10">
    <source>
        <dbReference type="Pfam" id="PF04565"/>
    </source>
</evidence>
<dbReference type="PROSITE" id="PS01166">
    <property type="entry name" value="RNA_POL_BETA"/>
    <property type="match status" value="1"/>
</dbReference>
<dbReference type="SUPFAM" id="SSF64484">
    <property type="entry name" value="beta and beta-prime subunits of DNA dependent RNA-polymerase"/>
    <property type="match status" value="1"/>
</dbReference>
<reference evidence="11 12" key="1">
    <citation type="submission" date="2007-04" db="EMBL/GenBank/DDBJ databases">
        <authorList>
            <person name="Fulton L."/>
            <person name="Clifton S."/>
            <person name="Fulton B."/>
            <person name="Xu J."/>
            <person name="Minx P."/>
            <person name="Pepin K.H."/>
            <person name="Johnson M."/>
            <person name="Thiruvilangam P."/>
            <person name="Bhonagiri V."/>
            <person name="Nash W.E."/>
            <person name="Mardis E.R."/>
            <person name="Wilson R.K."/>
        </authorList>
    </citation>
    <scope>NUCLEOTIDE SEQUENCE [LARGE SCALE GENOMIC DNA]</scope>
    <source>
        <strain evidence="11 12">ATCC 29799</strain>
    </source>
</reference>
<dbReference type="EC" id="2.7.7.6" evidence="1"/>
<evidence type="ECO:0000259" key="9">
    <source>
        <dbReference type="Pfam" id="PF00562"/>
    </source>
</evidence>
<sequence>MFSYDPSNRILKVQKLAEEEVDLGLLEYQKESYQKYLTETIYSDMEYLLQVMRELLQVSQVDAEFRVGDLYCGNYKNEVKKKSPSYYPVYAKFTIDGAVFPNEVEVFRIPAMDEDGILNFNGDRRVLLMQMVAAERVSYAADKQTVSITTPRRNISLMFDGTKDVTIKYGPRNKIPMHKLIRAYNAKEKVYDDPSKLFTSAYILSAFATDSAATDEAIEDELDKLNIYATYSGDDYALGKTRDALNEALSLDRARGRILSRPVGPFEAGRRVDDEVLHYIHLHCINEIYVKAIPDVVGYTLTQELVISFVPAGTHNNSRLQEALPEFADYSAIPQDSQVCIFMSSKETLTKEDVQFLYDVGAHHVDCKRPGSAPIRATFEEEVIGNYTVRLGDIYGHNIPAGRFHDEWVCFYNNPKFERTDMDHLNTHDLMALYSLCAFIKKNPEENFLLDKDFGLLKKVLAANELFSNAMREVLPDFVKHYSVSISRAISQNLLTEGKFAGLSDMWKKYLWDKNYLDIANTINPIAVVAQTNHLVSDLHTSEIPEKMRLLSMGFYGRICPYETPSGKKLGITNTKAIGARIKDGILTTPYRRVLKNSNGEIESISQEITYMDAQEEAQFRIGDLLSLKKDGYRYLNTKVMARVPAPNNQVTVESVDAYTLDYVNAYCEQHLSPTAALIPFAGSDDAVRVTYATNMLKQSILVQGSQIPRVFTSMYRRCFNHSNTYVIRAKKDGWVEQIPMGKLQLTYDDGTIEDIEICETSVTNQSVNFLNFHVKEGDHFKKGDVLVDSAIAREGIYSPGVNLFAAYLADGYNYEDAVELSEYAANQFISISTETITHRMHRQSNESIRVGTEYCYRFIPENGVIAKVSRQSKSDARCHSKDVLRSGKHSGILYKIERNHKETRLAEYNAHLLSFNRLRTGDKMAGRHSNKGTASIIRKNSEMPCFMNGRQLDILLNPCGVPSRMNIGQNFEAYLGFIAYLLDVYVESDPFNGATKGDIKLLMRYVWDLANNENAKSVCSNYPMLPSTLHEQAIRRHEAIRDWAGCFNPDGTAYLWNPATGKCLENPVTFGVPYMLKLEHEVNHKFHARAGMLEEDYSQISKQPTEGSARGGGQKMGEMELCALAAYGATDFLYETCNSMSDNVLDRVNTTLRTLNLPEYTQGGESVPHAVEMFRYFLETLGYRLTEDERLLPPCDGEFADDRTVPDIRGILSRQKVSDPEEESTGLEDLLKGEFG</sequence>
<keyword evidence="2 11" id="KW-0240">DNA-directed RNA polymerase</keyword>
<comment type="caution">
    <text evidence="11">The sequence shown here is derived from an EMBL/GenBank/DDBJ whole genome shotgun (WGS) entry which is preliminary data.</text>
</comment>
<dbReference type="RefSeq" id="WP_006573736.1">
    <property type="nucleotide sequence ID" value="NZ_AAXG02000028.1"/>
</dbReference>
<dbReference type="Gene3D" id="2.30.150.10">
    <property type="entry name" value="DNA-directed RNA polymerase, beta subunit, external 1 domain"/>
    <property type="match status" value="1"/>
</dbReference>
<dbReference type="Pfam" id="PF04565">
    <property type="entry name" value="RNA_pol_Rpb2_3"/>
    <property type="match status" value="1"/>
</dbReference>
<dbReference type="Pfam" id="PF00562">
    <property type="entry name" value="RNA_pol_Rpb2_6"/>
    <property type="match status" value="1"/>
</dbReference>
<reference evidence="11 12" key="2">
    <citation type="submission" date="2007-06" db="EMBL/GenBank/DDBJ databases">
        <title>Draft genome sequence of Pseudoflavonifractor capillosus ATCC 29799.</title>
        <authorList>
            <person name="Sudarsanam P."/>
            <person name="Ley R."/>
            <person name="Guruge J."/>
            <person name="Turnbaugh P.J."/>
            <person name="Mahowald M."/>
            <person name="Liep D."/>
            <person name="Gordon J."/>
        </authorList>
    </citation>
    <scope>NUCLEOTIDE SEQUENCE [LARGE SCALE GENOMIC DNA]</scope>
    <source>
        <strain evidence="11 12">ATCC 29799</strain>
    </source>
</reference>
<gene>
    <name evidence="11" type="primary">rpoB</name>
    <name evidence="11" type="ORF">BACCAP_03228</name>
</gene>
<dbReference type="Gene3D" id="2.40.50.100">
    <property type="match status" value="1"/>
</dbReference>
<dbReference type="Proteomes" id="UP000003639">
    <property type="component" value="Unassembled WGS sequence"/>
</dbReference>